<dbReference type="InterPro" id="IPR013324">
    <property type="entry name" value="RNA_pol_sigma_r3/r4-like"/>
</dbReference>
<dbReference type="GO" id="GO:0016987">
    <property type="term" value="F:sigma factor activity"/>
    <property type="evidence" value="ECO:0007669"/>
    <property type="project" value="UniProtKB-KW"/>
</dbReference>
<keyword evidence="4" id="KW-0804">Transcription</keyword>
<dbReference type="InterPro" id="IPR050239">
    <property type="entry name" value="Sigma-70_RNA_pol_init_factors"/>
</dbReference>
<dbReference type="CDD" id="cd06171">
    <property type="entry name" value="Sigma70_r4"/>
    <property type="match status" value="1"/>
</dbReference>
<gene>
    <name evidence="6" type="ORF">LCGC14_2148620</name>
</gene>
<reference evidence="6" key="1">
    <citation type="journal article" date="2015" name="Nature">
        <title>Complex archaea that bridge the gap between prokaryotes and eukaryotes.</title>
        <authorList>
            <person name="Spang A."/>
            <person name="Saw J.H."/>
            <person name="Jorgensen S.L."/>
            <person name="Zaremba-Niedzwiedzka K."/>
            <person name="Martijn J."/>
            <person name="Lind A.E."/>
            <person name="van Eijk R."/>
            <person name="Schleper C."/>
            <person name="Guy L."/>
            <person name="Ettema T.J."/>
        </authorList>
    </citation>
    <scope>NUCLEOTIDE SEQUENCE</scope>
</reference>
<dbReference type="InterPro" id="IPR007630">
    <property type="entry name" value="RNA_pol_sigma70_r4"/>
</dbReference>
<keyword evidence="1" id="KW-0805">Transcription regulation</keyword>
<accession>A0A0F9EIE4</accession>
<evidence type="ECO:0000256" key="4">
    <source>
        <dbReference type="ARBA" id="ARBA00023163"/>
    </source>
</evidence>
<comment type="caution">
    <text evidence="6">The sequence shown here is derived from an EMBL/GenBank/DDBJ whole genome shotgun (WGS) entry which is preliminary data.</text>
</comment>
<name>A0A0F9EIE4_9ZZZZ</name>
<organism evidence="6">
    <name type="scientific">marine sediment metagenome</name>
    <dbReference type="NCBI Taxonomy" id="412755"/>
    <lineage>
        <taxon>unclassified sequences</taxon>
        <taxon>metagenomes</taxon>
        <taxon>ecological metagenomes</taxon>
    </lineage>
</organism>
<protein>
    <recommendedName>
        <fullName evidence="5">RNA polymerase sigma-70 domain-containing protein</fullName>
    </recommendedName>
</protein>
<dbReference type="GO" id="GO:0006352">
    <property type="term" value="P:DNA-templated transcription initiation"/>
    <property type="evidence" value="ECO:0007669"/>
    <property type="project" value="InterPro"/>
</dbReference>
<dbReference type="EMBL" id="LAZR01027321">
    <property type="protein sequence ID" value="KKL66076.1"/>
    <property type="molecule type" value="Genomic_DNA"/>
</dbReference>
<dbReference type="SUPFAM" id="SSF46785">
    <property type="entry name" value="Winged helix' DNA-binding domain"/>
    <property type="match status" value="1"/>
</dbReference>
<evidence type="ECO:0000256" key="3">
    <source>
        <dbReference type="ARBA" id="ARBA00023125"/>
    </source>
</evidence>
<dbReference type="InterPro" id="IPR000943">
    <property type="entry name" value="RNA_pol_sigma70"/>
</dbReference>
<dbReference type="Pfam" id="PF04542">
    <property type="entry name" value="Sigma70_r2"/>
    <property type="match status" value="1"/>
</dbReference>
<dbReference type="AlphaFoldDB" id="A0A0F9EIE4"/>
<feature type="non-terminal residue" evidence="6">
    <location>
        <position position="442"/>
    </location>
</feature>
<dbReference type="PROSITE" id="PS00716">
    <property type="entry name" value="SIGMA70_2"/>
    <property type="match status" value="1"/>
</dbReference>
<dbReference type="SUPFAM" id="SSF88946">
    <property type="entry name" value="Sigma2 domain of RNA polymerase sigma factors"/>
    <property type="match status" value="1"/>
</dbReference>
<dbReference type="GO" id="GO:0003677">
    <property type="term" value="F:DNA binding"/>
    <property type="evidence" value="ECO:0007669"/>
    <property type="project" value="UniProtKB-KW"/>
</dbReference>
<dbReference type="Pfam" id="PF04545">
    <property type="entry name" value="Sigma70_r4"/>
    <property type="match status" value="1"/>
</dbReference>
<sequence>MNLASAAAPDGTIPGDYWIRKRDILSTSEMTDLFASMRTLRFEVWSELVLYQRLRPVLLQALIDAREEDNREVEPEMVSCAARAPSRRRDVPLVAALTAEDPAILEEIVKKFLGDPESLGLRPRKNEKRYAAVRDAVQQAWGRLHTVRQRLVASNVRLAVRHARNWASRAVPFEDLVAEGAIGLFRAVDKFDPDRGFRFSTYALHWMKHAMRRHLSNHARVIRVPCHLAWKEKRVRILAQHHDVPEIAKLVNATERSVRFILDDMRHMTPSSLEAMTPSGTPVANTIAYTGPSPEDLADSGEQGRIALDAVDELPDRLRTIIVKRFGLEGEPRTLAEIGEDFDLSRERVRQLEGIAIDRLRRKISGAEVVEPVPRAYRRRGEPLTQEALKELGPGEIKLKELAHRLGVGNRRYLSAVLGTLVRDGLAERVRHGVYRRINGCA</sequence>
<feature type="domain" description="RNA polymerase sigma-70" evidence="5">
    <location>
        <begin position="334"/>
        <end position="360"/>
    </location>
</feature>
<dbReference type="NCBIfam" id="TIGR02937">
    <property type="entry name" value="sigma70-ECF"/>
    <property type="match status" value="1"/>
</dbReference>
<evidence type="ECO:0000313" key="6">
    <source>
        <dbReference type="EMBL" id="KKL66076.1"/>
    </source>
</evidence>
<dbReference type="PRINTS" id="PR00046">
    <property type="entry name" value="SIGMA70FCT"/>
</dbReference>
<dbReference type="PANTHER" id="PTHR30603:SF47">
    <property type="entry name" value="RNA POLYMERASE SIGMA FACTOR SIGD, CHLOROPLASTIC"/>
    <property type="match status" value="1"/>
</dbReference>
<keyword evidence="3" id="KW-0238">DNA-binding</keyword>
<dbReference type="InterPro" id="IPR036390">
    <property type="entry name" value="WH_DNA-bd_sf"/>
</dbReference>
<proteinExistence type="predicted"/>
<keyword evidence="2" id="KW-0731">Sigma factor</keyword>
<evidence type="ECO:0000256" key="1">
    <source>
        <dbReference type="ARBA" id="ARBA00023015"/>
    </source>
</evidence>
<dbReference type="Gene3D" id="1.20.140.160">
    <property type="match status" value="1"/>
</dbReference>
<dbReference type="PANTHER" id="PTHR30603">
    <property type="entry name" value="RNA POLYMERASE SIGMA FACTOR RPO"/>
    <property type="match status" value="1"/>
</dbReference>
<dbReference type="InterPro" id="IPR013325">
    <property type="entry name" value="RNA_pol_sigma_r2"/>
</dbReference>
<dbReference type="SUPFAM" id="SSF88659">
    <property type="entry name" value="Sigma3 and sigma4 domains of RNA polymerase sigma factors"/>
    <property type="match status" value="1"/>
</dbReference>
<dbReference type="InterPro" id="IPR014284">
    <property type="entry name" value="RNA_pol_sigma-70_dom"/>
</dbReference>
<evidence type="ECO:0000256" key="2">
    <source>
        <dbReference type="ARBA" id="ARBA00023082"/>
    </source>
</evidence>
<dbReference type="InterPro" id="IPR007627">
    <property type="entry name" value="RNA_pol_sigma70_r2"/>
</dbReference>
<dbReference type="Gene3D" id="1.10.601.10">
    <property type="entry name" value="RNA Polymerase Primary Sigma Factor"/>
    <property type="match status" value="1"/>
</dbReference>
<evidence type="ECO:0000259" key="5">
    <source>
        <dbReference type="PROSITE" id="PS00716"/>
    </source>
</evidence>